<reference evidence="1" key="1">
    <citation type="submission" date="2024-07" db="EMBL/GenBank/DDBJ databases">
        <title>Metagenome and Metagenome-Assembled Genomes of Archaea from a hot spring from the geothermal field of Los Azufres, Mexico.</title>
        <authorList>
            <person name="Marin-Paredes R."/>
            <person name="Martinez-Romero E."/>
            <person name="Servin-Garciduenas L.E."/>
        </authorList>
    </citation>
    <scope>NUCLEOTIDE SEQUENCE</scope>
</reference>
<sequence>MNKLFLAGLALVFIGFAIMAIAPFLYLASSSSAPSNVEVAGAGCIFLFFVPICFGAGAPQLLSIALVITAALLVVAIVLSALFMRRR</sequence>
<accession>A0ACC6V2P2</accession>
<evidence type="ECO:0000313" key="2">
    <source>
        <dbReference type="Proteomes" id="UP000033636"/>
    </source>
</evidence>
<gene>
    <name evidence="1" type="ORF">TU35_008800</name>
</gene>
<protein>
    <submittedName>
        <fullName evidence="1">Uncharacterized protein</fullName>
    </submittedName>
</protein>
<dbReference type="EMBL" id="JZWT02000028">
    <property type="protein sequence ID" value="MFB6491312.1"/>
    <property type="molecule type" value="Genomic_DNA"/>
</dbReference>
<name>A0ACC6V2P2_9CREN</name>
<organism evidence="1 2">
    <name type="scientific">Thermoproteus sp. AZ2</name>
    <dbReference type="NCBI Taxonomy" id="1609232"/>
    <lineage>
        <taxon>Archaea</taxon>
        <taxon>Thermoproteota</taxon>
        <taxon>Thermoprotei</taxon>
        <taxon>Thermoproteales</taxon>
        <taxon>Thermoproteaceae</taxon>
        <taxon>Thermoproteus</taxon>
    </lineage>
</organism>
<evidence type="ECO:0000313" key="1">
    <source>
        <dbReference type="EMBL" id="MFB6491312.1"/>
    </source>
</evidence>
<proteinExistence type="predicted"/>
<comment type="caution">
    <text evidence="1">The sequence shown here is derived from an EMBL/GenBank/DDBJ whole genome shotgun (WGS) entry which is preliminary data.</text>
</comment>
<dbReference type="Proteomes" id="UP000033636">
    <property type="component" value="Unassembled WGS sequence"/>
</dbReference>